<evidence type="ECO:0000256" key="6">
    <source>
        <dbReference type="SAM" id="SignalP"/>
    </source>
</evidence>
<feature type="domain" description="SusD-like N-terminal" evidence="8">
    <location>
        <begin position="79"/>
        <end position="234"/>
    </location>
</feature>
<evidence type="ECO:0000259" key="7">
    <source>
        <dbReference type="Pfam" id="PF07980"/>
    </source>
</evidence>
<dbReference type="AlphaFoldDB" id="A0AAE3EQE7"/>
<proteinExistence type="inferred from homology"/>
<dbReference type="Pfam" id="PF07980">
    <property type="entry name" value="SusD_RagB"/>
    <property type="match status" value="1"/>
</dbReference>
<keyword evidence="5" id="KW-0998">Cell outer membrane</keyword>
<evidence type="ECO:0000256" key="4">
    <source>
        <dbReference type="ARBA" id="ARBA00023136"/>
    </source>
</evidence>
<name>A0AAE3EQE7_9FLAO</name>
<evidence type="ECO:0000256" key="3">
    <source>
        <dbReference type="ARBA" id="ARBA00022729"/>
    </source>
</evidence>
<dbReference type="EMBL" id="JAKKDU010000010">
    <property type="protein sequence ID" value="MCF7568712.1"/>
    <property type="molecule type" value="Genomic_DNA"/>
</dbReference>
<comment type="caution">
    <text evidence="9">The sequence shown here is derived from an EMBL/GenBank/DDBJ whole genome shotgun (WGS) entry which is preliminary data.</text>
</comment>
<dbReference type="Gene3D" id="1.25.40.390">
    <property type="match status" value="1"/>
</dbReference>
<comment type="similarity">
    <text evidence="2">Belongs to the SusD family.</text>
</comment>
<evidence type="ECO:0000313" key="9">
    <source>
        <dbReference type="EMBL" id="MCF7568712.1"/>
    </source>
</evidence>
<evidence type="ECO:0000313" key="10">
    <source>
        <dbReference type="Proteomes" id="UP001199795"/>
    </source>
</evidence>
<keyword evidence="10" id="KW-1185">Reference proteome</keyword>
<comment type="subcellular location">
    <subcellularLocation>
        <location evidence="1">Cell outer membrane</location>
    </subcellularLocation>
</comment>
<evidence type="ECO:0000256" key="5">
    <source>
        <dbReference type="ARBA" id="ARBA00023237"/>
    </source>
</evidence>
<dbReference type="InterPro" id="IPR033985">
    <property type="entry name" value="SusD-like_N"/>
</dbReference>
<protein>
    <submittedName>
        <fullName evidence="9">RagB/SusD family nutrient uptake outer membrane protein</fullName>
    </submittedName>
</protein>
<sequence length="491" mass="53778">MKFIYIKAICLSLLCLSSCQLAEDLDDIKPLYTLDAEIAIVDESTAELALAGVYAGFRQSNNGSGNPEIYLIPGLMSGMLVNHFVFNNGPEGRSYVANNPLSDATSANIGAYTRMYDLINRTNWFIEKTSELSESEFSSPDRKTTMIAEAKAIRATANFLLLRLWGQFYDSSSKYGIVLRKEPARSAEALPRSSVQETYDAIIEDLDAAIASAPDLRAKYFINKTYAKGLKAKVMLYQGDYTAAANLAKDIMDNSGSNFALEPNYGDIFLDHTTPDLFSSSEVLFAPKGEPGAILGIGNFTGFWASINPTFSAEASKSTTIDGQTIVHDGTRLSSTIYNSGFFGYDTFKYNTRSPGQLYEMVYLLRMAEIYLIYAEADARASNSVTSEALKALNDIRIRAGATSTGGDGFETYPASISLSQFLEAVRVEKQIELAVETGEEWFDLVRYHFIDGFDVTTVKPSATISDKYILPIDAVSIQAGGGVVEQNPSY</sequence>
<organism evidence="9 10">
    <name type="scientific">Wocania arenilitoris</name>
    <dbReference type="NCBI Taxonomy" id="2044858"/>
    <lineage>
        <taxon>Bacteria</taxon>
        <taxon>Pseudomonadati</taxon>
        <taxon>Bacteroidota</taxon>
        <taxon>Flavobacteriia</taxon>
        <taxon>Flavobacteriales</taxon>
        <taxon>Flavobacteriaceae</taxon>
        <taxon>Wocania</taxon>
    </lineage>
</organism>
<keyword evidence="4" id="KW-0472">Membrane</keyword>
<feature type="domain" description="RagB/SusD" evidence="7">
    <location>
        <begin position="323"/>
        <end position="452"/>
    </location>
</feature>
<dbReference type="SUPFAM" id="SSF48452">
    <property type="entry name" value="TPR-like"/>
    <property type="match status" value="1"/>
</dbReference>
<dbReference type="Pfam" id="PF14322">
    <property type="entry name" value="SusD-like_3"/>
    <property type="match status" value="1"/>
</dbReference>
<dbReference type="Proteomes" id="UP001199795">
    <property type="component" value="Unassembled WGS sequence"/>
</dbReference>
<reference evidence="9" key="1">
    <citation type="submission" date="2022-01" db="EMBL/GenBank/DDBJ databases">
        <title>Draft genome sequence of Sabulilitoribacter arenilitoris KCTC 52401.</title>
        <authorList>
            <person name="Oh J.-S."/>
        </authorList>
    </citation>
    <scope>NUCLEOTIDE SEQUENCE</scope>
    <source>
        <strain evidence="9">HMF6543</strain>
    </source>
</reference>
<gene>
    <name evidence="9" type="ORF">L3X37_10070</name>
</gene>
<dbReference type="RefSeq" id="WP_237240051.1">
    <property type="nucleotide sequence ID" value="NZ_JAKKDU010000010.1"/>
</dbReference>
<evidence type="ECO:0000256" key="2">
    <source>
        <dbReference type="ARBA" id="ARBA00006275"/>
    </source>
</evidence>
<keyword evidence="3 6" id="KW-0732">Signal</keyword>
<feature type="chain" id="PRO_5041998963" evidence="6">
    <location>
        <begin position="23"/>
        <end position="491"/>
    </location>
</feature>
<dbReference type="InterPro" id="IPR012944">
    <property type="entry name" value="SusD_RagB_dom"/>
</dbReference>
<dbReference type="InterPro" id="IPR011990">
    <property type="entry name" value="TPR-like_helical_dom_sf"/>
</dbReference>
<dbReference type="GO" id="GO:0009279">
    <property type="term" value="C:cell outer membrane"/>
    <property type="evidence" value="ECO:0007669"/>
    <property type="project" value="UniProtKB-SubCell"/>
</dbReference>
<accession>A0AAE3EQE7</accession>
<evidence type="ECO:0000256" key="1">
    <source>
        <dbReference type="ARBA" id="ARBA00004442"/>
    </source>
</evidence>
<evidence type="ECO:0000259" key="8">
    <source>
        <dbReference type="Pfam" id="PF14322"/>
    </source>
</evidence>
<feature type="signal peptide" evidence="6">
    <location>
        <begin position="1"/>
        <end position="22"/>
    </location>
</feature>